<gene>
    <name evidence="2" type="ORF">AC579_6319</name>
</gene>
<accession>A0A139IP25</accession>
<feature type="compositionally biased region" description="Basic residues" evidence="1">
    <location>
        <begin position="12"/>
        <end position="27"/>
    </location>
</feature>
<protein>
    <submittedName>
        <fullName evidence="2">Uncharacterized protein</fullName>
    </submittedName>
</protein>
<proteinExistence type="predicted"/>
<dbReference type="EMBL" id="LFZO01000034">
    <property type="protein sequence ID" value="KXT16557.1"/>
    <property type="molecule type" value="Genomic_DNA"/>
</dbReference>
<feature type="region of interest" description="Disordered" evidence="1">
    <location>
        <begin position="1"/>
        <end position="27"/>
    </location>
</feature>
<organism evidence="2 3">
    <name type="scientific">Pseudocercospora musae</name>
    <dbReference type="NCBI Taxonomy" id="113226"/>
    <lineage>
        <taxon>Eukaryota</taxon>
        <taxon>Fungi</taxon>
        <taxon>Dikarya</taxon>
        <taxon>Ascomycota</taxon>
        <taxon>Pezizomycotina</taxon>
        <taxon>Dothideomycetes</taxon>
        <taxon>Dothideomycetidae</taxon>
        <taxon>Mycosphaerellales</taxon>
        <taxon>Mycosphaerellaceae</taxon>
        <taxon>Pseudocercospora</taxon>
    </lineage>
</organism>
<name>A0A139IP25_9PEZI</name>
<dbReference type="AlphaFoldDB" id="A0A139IP25"/>
<evidence type="ECO:0000313" key="3">
    <source>
        <dbReference type="Proteomes" id="UP000073492"/>
    </source>
</evidence>
<dbReference type="OrthoDB" id="3800738at2759"/>
<evidence type="ECO:0000313" key="2">
    <source>
        <dbReference type="EMBL" id="KXT16557.1"/>
    </source>
</evidence>
<evidence type="ECO:0000256" key="1">
    <source>
        <dbReference type="SAM" id="MobiDB-lite"/>
    </source>
</evidence>
<dbReference type="Proteomes" id="UP000073492">
    <property type="component" value="Unassembled WGS sequence"/>
</dbReference>
<sequence length="125" mass="14528">MAKSQGHERIASRKAKKAHQQAKAKRAAAWKQWTREAPWRDSKESKATFQLLINTFELLENRLASRSSRPLSGHKGYARSSCLRLMNANPLWKVNRSRVESYDRPIEVLKGGQQDYIDRIVHRRS</sequence>
<keyword evidence="3" id="KW-1185">Reference proteome</keyword>
<feature type="compositionally biased region" description="Basic and acidic residues" evidence="1">
    <location>
        <begin position="1"/>
        <end position="11"/>
    </location>
</feature>
<comment type="caution">
    <text evidence="2">The sequence shown here is derived from an EMBL/GenBank/DDBJ whole genome shotgun (WGS) entry which is preliminary data.</text>
</comment>
<reference evidence="2 3" key="1">
    <citation type="submission" date="2015-07" db="EMBL/GenBank/DDBJ databases">
        <title>Comparative genomics of the Sigatoka disease complex on banana suggests a link between parallel evolutionary changes in Pseudocercospora fijiensis and Pseudocercospora eumusae and increased virulence on the banana host.</title>
        <authorList>
            <person name="Chang T.-C."/>
            <person name="Salvucci A."/>
            <person name="Crous P.W."/>
            <person name="Stergiopoulos I."/>
        </authorList>
    </citation>
    <scope>NUCLEOTIDE SEQUENCE [LARGE SCALE GENOMIC DNA]</scope>
    <source>
        <strain evidence="2 3">CBS 116634</strain>
    </source>
</reference>